<comment type="cofactor">
    <cofactor evidence="2">
        <name>[4Fe-4S] cluster</name>
        <dbReference type="ChEBI" id="CHEBI:49883"/>
    </cofactor>
</comment>
<evidence type="ECO:0000256" key="11">
    <source>
        <dbReference type="ARBA" id="ARBA00023291"/>
    </source>
</evidence>
<dbReference type="GO" id="GO:0051539">
    <property type="term" value="F:4 iron, 4 sulfur cluster binding"/>
    <property type="evidence" value="ECO:0007669"/>
    <property type="project" value="UniProtKB-KW"/>
</dbReference>
<evidence type="ECO:0000256" key="7">
    <source>
        <dbReference type="ARBA" id="ARBA00022737"/>
    </source>
</evidence>
<evidence type="ECO:0000256" key="4">
    <source>
        <dbReference type="ARBA" id="ARBA00022448"/>
    </source>
</evidence>
<dbReference type="InterPro" id="IPR006547">
    <property type="entry name" value="NO3_Rdtase_bsu"/>
</dbReference>
<sequence length="507" mass="57582">MKVRAQIGMVLNLDKCIGCHTCSVTCKNVWTSRDGVEYAWFNNVETKPGVGYPKDWENQGRWNGGWERARNGRIRPRMGPKWRILANIFANPDLPEIDDYYEPFDMDYAHLQEAPEMKHFPTARPRSKISGERMEKIEWGPNWEEILGGEFSKRSKDYNFAGVEKEIYGAFENTFMMYLPRLCEHCLNPTCVAACPSGAIYKREEDGVVLIDQEKCRGWRMCVSACPYKKIYYNWESGKSEKCTFCYPRIEAGMPTVCSETCVGRIRYLGVMLYDADRIEAAASVDEKDLYQAQLDVFLDPNDPAVIAQARADGVPDAWLAAAQRSPVWKMAMDWKVAFPLHPEYRTLPMVWYVPPLSPIQSAASAGALEIDQEMPDVRSLRIPVRYLANMLTAGVEEPVVTALERMLAMRAFMRGKTVDGRIDHALAERVGLSAAQIDDMYRIMAIADYEDRFVIPTNHRETGEDAFDLRGSCGFTFGNGCSGGTTEYGLFGRVKKTRPRNPMEVE</sequence>
<feature type="domain" description="4Fe-4S ferredoxin-type" evidence="12">
    <location>
        <begin position="7"/>
        <end position="35"/>
    </location>
</feature>
<evidence type="ECO:0000313" key="13">
    <source>
        <dbReference type="EMBL" id="ASD25609.1"/>
    </source>
</evidence>
<dbReference type="InterPro" id="IPR029263">
    <property type="entry name" value="Nitr_red_bet_C"/>
</dbReference>
<name>A0A1Z3LTY0_BREDI</name>
<feature type="domain" description="4Fe-4S ferredoxin-type" evidence="12">
    <location>
        <begin position="174"/>
        <end position="205"/>
    </location>
</feature>
<keyword evidence="5" id="KW-0004">4Fe-4S</keyword>
<feature type="domain" description="4Fe-4S ferredoxin-type" evidence="12">
    <location>
        <begin position="207"/>
        <end position="236"/>
    </location>
</feature>
<keyword evidence="11" id="KW-0003">3Fe-4S</keyword>
<dbReference type="Gene3D" id="3.30.70.20">
    <property type="match status" value="3"/>
</dbReference>
<reference evidence="13 14" key="1">
    <citation type="submission" date="2017-06" db="EMBL/GenBank/DDBJ databases">
        <title>Biodegradation of gentamicin by bacterial consortia AMQD4 in synthetic medium and raw gentamicin sewage.</title>
        <authorList>
            <person name="Chang H."/>
            <person name="Feng Y."/>
            <person name="Li Z."/>
            <person name="Xue J."/>
            <person name="Cheng D."/>
        </authorList>
    </citation>
    <scope>NUCLEOTIDE SEQUENCE [LARGE SCALE GENOMIC DNA]</scope>
    <source>
        <strain evidence="13 14">BZC3</strain>
    </source>
</reference>
<keyword evidence="10" id="KW-0411">Iron-sulfur</keyword>
<evidence type="ECO:0000256" key="5">
    <source>
        <dbReference type="ARBA" id="ARBA00022485"/>
    </source>
</evidence>
<evidence type="ECO:0000256" key="2">
    <source>
        <dbReference type="ARBA" id="ARBA00001966"/>
    </source>
</evidence>
<comment type="subcellular location">
    <subcellularLocation>
        <location evidence="3">Cell envelope</location>
    </subcellularLocation>
</comment>
<dbReference type="EMBL" id="CP021995">
    <property type="protein sequence ID" value="ASD25609.1"/>
    <property type="molecule type" value="Genomic_DNA"/>
</dbReference>
<evidence type="ECO:0000313" key="14">
    <source>
        <dbReference type="Proteomes" id="UP000197024"/>
    </source>
</evidence>
<dbReference type="GO" id="GO:0009061">
    <property type="term" value="P:anaerobic respiration"/>
    <property type="evidence" value="ECO:0007669"/>
    <property type="project" value="TreeGrafter"/>
</dbReference>
<dbReference type="AlphaFoldDB" id="A0A1Z3LTY0"/>
<dbReference type="Proteomes" id="UP000197024">
    <property type="component" value="Chromosome"/>
</dbReference>
<gene>
    <name evidence="13" type="primary">narH</name>
    <name evidence="13" type="ORF">CD943_01085</name>
</gene>
<keyword evidence="9" id="KW-0408">Iron</keyword>
<dbReference type="SUPFAM" id="SSF54862">
    <property type="entry name" value="4Fe-4S ferredoxins"/>
    <property type="match status" value="1"/>
</dbReference>
<dbReference type="Pfam" id="PF14711">
    <property type="entry name" value="Nitr_red_bet_C"/>
    <property type="match status" value="1"/>
</dbReference>
<evidence type="ECO:0000256" key="8">
    <source>
        <dbReference type="ARBA" id="ARBA00022982"/>
    </source>
</evidence>
<keyword evidence="4" id="KW-0813">Transport</keyword>
<dbReference type="GO" id="GO:0016020">
    <property type="term" value="C:membrane"/>
    <property type="evidence" value="ECO:0007669"/>
    <property type="project" value="TreeGrafter"/>
</dbReference>
<evidence type="ECO:0000256" key="6">
    <source>
        <dbReference type="ARBA" id="ARBA00022723"/>
    </source>
</evidence>
<evidence type="ECO:0000259" key="12">
    <source>
        <dbReference type="PROSITE" id="PS51379"/>
    </source>
</evidence>
<accession>A0A1Z3LTY0</accession>
<dbReference type="FunFam" id="3.30.70.20:FF:000010">
    <property type="entry name" value="Respiratory nitrate reductase beta subunit"/>
    <property type="match status" value="1"/>
</dbReference>
<dbReference type="FunFam" id="3.30.70.20:FF:000005">
    <property type="entry name" value="Respiratory nitrate reductase beta subunit"/>
    <property type="match status" value="1"/>
</dbReference>
<dbReference type="FunFam" id="3.30.70.20:FF:000008">
    <property type="entry name" value="Respiratory nitrate reductase beta subunit"/>
    <property type="match status" value="1"/>
</dbReference>
<organism evidence="13 14">
    <name type="scientific">Brevundimonas diminuta</name>
    <name type="common">Pseudomonas diminuta</name>
    <dbReference type="NCBI Taxonomy" id="293"/>
    <lineage>
        <taxon>Bacteria</taxon>
        <taxon>Pseudomonadati</taxon>
        <taxon>Pseudomonadota</taxon>
        <taxon>Alphaproteobacteria</taxon>
        <taxon>Caulobacterales</taxon>
        <taxon>Caulobacteraceae</taxon>
        <taxon>Brevundimonas</taxon>
    </lineage>
</organism>
<dbReference type="PANTHER" id="PTHR43518">
    <property type="entry name" value="NITRATE REDUCTASE BETA SUBUNIT"/>
    <property type="match status" value="1"/>
</dbReference>
<dbReference type="GO" id="GO:0009055">
    <property type="term" value="F:electron transfer activity"/>
    <property type="evidence" value="ECO:0007669"/>
    <property type="project" value="TreeGrafter"/>
</dbReference>
<comment type="cofactor">
    <cofactor evidence="1">
        <name>[3Fe-4S] cluster</name>
        <dbReference type="ChEBI" id="CHEBI:21137"/>
    </cofactor>
</comment>
<proteinExistence type="predicted"/>
<keyword evidence="7" id="KW-0677">Repeat</keyword>
<evidence type="ECO:0000256" key="10">
    <source>
        <dbReference type="ARBA" id="ARBA00023014"/>
    </source>
</evidence>
<dbReference type="PANTHER" id="PTHR43518:SF1">
    <property type="entry name" value="RESPIRATORY NITRATE REDUCTASE 1 BETA CHAIN"/>
    <property type="match status" value="1"/>
</dbReference>
<dbReference type="GO" id="GO:0008940">
    <property type="term" value="F:nitrate reductase activity"/>
    <property type="evidence" value="ECO:0007669"/>
    <property type="project" value="InterPro"/>
</dbReference>
<dbReference type="GO" id="GO:0042126">
    <property type="term" value="P:nitrate metabolic process"/>
    <property type="evidence" value="ECO:0007669"/>
    <property type="project" value="InterPro"/>
</dbReference>
<dbReference type="CDD" id="cd10557">
    <property type="entry name" value="NarH_beta-like"/>
    <property type="match status" value="1"/>
</dbReference>
<dbReference type="InterPro" id="IPR017896">
    <property type="entry name" value="4Fe4S_Fe-S-bd"/>
</dbReference>
<reference evidence="13 14" key="2">
    <citation type="submission" date="2017-06" db="EMBL/GenBank/DDBJ databases">
        <authorList>
            <person name="Kim H.J."/>
            <person name="Triplett B.A."/>
        </authorList>
    </citation>
    <scope>NUCLEOTIDE SEQUENCE [LARGE SCALE GENOMIC DNA]</scope>
    <source>
        <strain evidence="13 14">BZC3</strain>
    </source>
</reference>
<protein>
    <submittedName>
        <fullName evidence="13">Nitrate reductase subunit beta</fullName>
    </submittedName>
</protein>
<dbReference type="GO" id="GO:0051538">
    <property type="term" value="F:3 iron, 4 sulfur cluster binding"/>
    <property type="evidence" value="ECO:0007669"/>
    <property type="project" value="UniProtKB-KW"/>
</dbReference>
<dbReference type="RefSeq" id="WP_088409831.1">
    <property type="nucleotide sequence ID" value="NZ_CP021995.1"/>
</dbReference>
<evidence type="ECO:0000256" key="1">
    <source>
        <dbReference type="ARBA" id="ARBA00001927"/>
    </source>
</evidence>
<dbReference type="GO" id="GO:0009325">
    <property type="term" value="C:nitrate reductase complex"/>
    <property type="evidence" value="ECO:0007669"/>
    <property type="project" value="InterPro"/>
</dbReference>
<keyword evidence="8" id="KW-0249">Electron transport</keyword>
<dbReference type="Pfam" id="PF13247">
    <property type="entry name" value="Fer4_11"/>
    <property type="match status" value="1"/>
</dbReference>
<dbReference type="InterPro" id="IPR038262">
    <property type="entry name" value="Nitr_red_bet_C_sf"/>
</dbReference>
<keyword evidence="6" id="KW-0479">Metal-binding</keyword>
<dbReference type="GO" id="GO:0030313">
    <property type="term" value="C:cell envelope"/>
    <property type="evidence" value="ECO:0007669"/>
    <property type="project" value="UniProtKB-SubCell"/>
</dbReference>
<evidence type="ECO:0000256" key="3">
    <source>
        <dbReference type="ARBA" id="ARBA00004196"/>
    </source>
</evidence>
<dbReference type="NCBIfam" id="TIGR01660">
    <property type="entry name" value="narH"/>
    <property type="match status" value="1"/>
</dbReference>
<evidence type="ECO:0000256" key="9">
    <source>
        <dbReference type="ARBA" id="ARBA00023004"/>
    </source>
</evidence>
<dbReference type="PROSITE" id="PS51379">
    <property type="entry name" value="4FE4S_FER_2"/>
    <property type="match status" value="3"/>
</dbReference>
<dbReference type="Gene3D" id="1.10.3650.10">
    <property type="entry name" value="nitrate reductase domain like"/>
    <property type="match status" value="1"/>
</dbReference>
<dbReference type="GO" id="GO:0046872">
    <property type="term" value="F:metal ion binding"/>
    <property type="evidence" value="ECO:0007669"/>
    <property type="project" value="UniProtKB-KW"/>
</dbReference>